<dbReference type="GO" id="GO:0046872">
    <property type="term" value="F:metal ion binding"/>
    <property type="evidence" value="ECO:0007669"/>
    <property type="project" value="UniProtKB-KW"/>
</dbReference>
<dbReference type="InterPro" id="IPR029309">
    <property type="entry name" value="CaRF"/>
</dbReference>
<reference evidence="4 5" key="2">
    <citation type="submission" date="2019-01" db="EMBL/GenBank/DDBJ databases">
        <title>The decoding of complex shrimp genome reveals the adaptation for benthos swimmer, frequently molting mechanism and breeding impact on genome.</title>
        <authorList>
            <person name="Sun Y."/>
            <person name="Gao Y."/>
            <person name="Yu Y."/>
        </authorList>
    </citation>
    <scope>NUCLEOTIDE SEQUENCE [LARGE SCALE GENOMIC DNA]</scope>
    <source>
        <tissue evidence="4">Muscle</tissue>
    </source>
</reference>
<keyword evidence="5" id="KW-1185">Reference proteome</keyword>
<dbReference type="InterPro" id="IPR027806">
    <property type="entry name" value="HARBI1_dom"/>
</dbReference>
<comment type="cofactor">
    <cofactor evidence="1">
        <name>a divalent metal cation</name>
        <dbReference type="ChEBI" id="CHEBI:60240"/>
    </cofactor>
</comment>
<evidence type="ECO:0000313" key="4">
    <source>
        <dbReference type="EMBL" id="ROT77920.1"/>
    </source>
</evidence>
<gene>
    <name evidence="4" type="ORF">C7M84_003379</name>
</gene>
<proteinExistence type="predicted"/>
<dbReference type="Pfam" id="PF13359">
    <property type="entry name" value="DDE_Tnp_4"/>
    <property type="match status" value="1"/>
</dbReference>
<accession>A0A423TN87</accession>
<organism evidence="4 5">
    <name type="scientific">Penaeus vannamei</name>
    <name type="common">Whiteleg shrimp</name>
    <name type="synonym">Litopenaeus vannamei</name>
    <dbReference type="NCBI Taxonomy" id="6689"/>
    <lineage>
        <taxon>Eukaryota</taxon>
        <taxon>Metazoa</taxon>
        <taxon>Ecdysozoa</taxon>
        <taxon>Arthropoda</taxon>
        <taxon>Crustacea</taxon>
        <taxon>Multicrustacea</taxon>
        <taxon>Malacostraca</taxon>
        <taxon>Eumalacostraca</taxon>
        <taxon>Eucarida</taxon>
        <taxon>Decapoda</taxon>
        <taxon>Dendrobranchiata</taxon>
        <taxon>Penaeoidea</taxon>
        <taxon>Penaeidae</taxon>
        <taxon>Penaeus</taxon>
    </lineage>
</organism>
<protein>
    <recommendedName>
        <fullName evidence="3">DDE Tnp4 domain-containing protein</fullName>
    </recommendedName>
</protein>
<keyword evidence="2" id="KW-0479">Metal-binding</keyword>
<sequence>MINSTCGYVDSIEKANETVKRYQEQTSSKFICYKVQRSFGRNEWCLDNHKILWHQEEQKVKLENNFLGSDGIPYVLIGSKILECQFGIDRNLYQKKRHQERRKIELLKIKDRRHPVSKKVNCPAKIILKDVVKFPSFKAEKNTAHAKKLKALLLRLALKESRAEGERRIYIQLPEETDHCNHERGIVNKRPRKPRELQNTKVEILPTLDAELNETDFLHTFRVTRPVYQFLVDEWQKETKQNLMEDEVSLENLEFYNQHVLAVLYYLGSTESLASVCSRFRFKSAAFIDIAVKFADFLLNQMEKYLSLPSLEERIRIAEVIKHNCGFPGAFGAMDAALIHMKIPTGADKQEYTYVKEGISCKCAFVLQFIVDHRLLFRDIHVDSPATGTRVQVFQESQAWAHLQSLSSAETHLVAPATYPLAPAIMTPHVKDVLSYQEALFNENHHEASKLTTNAMTVFKSRFKRMQQMDRHVATNMKLLKATCILHNIALMHENEMVLENMQMEYNSEMDEEGWHNVGMEEFVAEFGILGGEEKRHYLTTVMTARPDTMLSYVQLSPSHIGDNLVIS</sequence>
<evidence type="ECO:0000256" key="1">
    <source>
        <dbReference type="ARBA" id="ARBA00001968"/>
    </source>
</evidence>
<evidence type="ECO:0000256" key="2">
    <source>
        <dbReference type="ARBA" id="ARBA00022723"/>
    </source>
</evidence>
<dbReference type="PANTHER" id="PTHR47456:SF1">
    <property type="entry name" value="PHD-TYPE DOMAIN-CONTAINING PROTEIN"/>
    <property type="match status" value="1"/>
</dbReference>
<dbReference type="AlphaFoldDB" id="A0A423TN87"/>
<evidence type="ECO:0000259" key="3">
    <source>
        <dbReference type="Pfam" id="PF13359"/>
    </source>
</evidence>
<comment type="caution">
    <text evidence="4">The sequence shown here is derived from an EMBL/GenBank/DDBJ whole genome shotgun (WGS) entry which is preliminary data.</text>
</comment>
<reference evidence="4 5" key="1">
    <citation type="submission" date="2018-04" db="EMBL/GenBank/DDBJ databases">
        <authorList>
            <person name="Zhang X."/>
            <person name="Yuan J."/>
            <person name="Li F."/>
            <person name="Xiang J."/>
        </authorList>
    </citation>
    <scope>NUCLEOTIDE SEQUENCE [LARGE SCALE GENOMIC DNA]</scope>
    <source>
        <tissue evidence="4">Muscle</tissue>
    </source>
</reference>
<dbReference type="Proteomes" id="UP000283509">
    <property type="component" value="Unassembled WGS sequence"/>
</dbReference>
<dbReference type="EMBL" id="QCYY01001457">
    <property type="protein sequence ID" value="ROT77920.1"/>
    <property type="molecule type" value="Genomic_DNA"/>
</dbReference>
<evidence type="ECO:0000313" key="5">
    <source>
        <dbReference type="Proteomes" id="UP000283509"/>
    </source>
</evidence>
<dbReference type="PANTHER" id="PTHR47456">
    <property type="entry name" value="PHD-TYPE DOMAIN-CONTAINING PROTEIN"/>
    <property type="match status" value="1"/>
</dbReference>
<feature type="domain" description="DDE Tnp4" evidence="3">
    <location>
        <begin position="334"/>
        <end position="488"/>
    </location>
</feature>
<dbReference type="Pfam" id="PF15299">
    <property type="entry name" value="ALS2CR8"/>
    <property type="match status" value="1"/>
</dbReference>
<name>A0A423TN87_PENVA</name>
<dbReference type="GO" id="GO:0003700">
    <property type="term" value="F:DNA-binding transcription factor activity"/>
    <property type="evidence" value="ECO:0007669"/>
    <property type="project" value="InterPro"/>
</dbReference>
<dbReference type="OrthoDB" id="2668416at2759"/>